<reference evidence="2 3" key="1">
    <citation type="submission" date="2015-02" db="EMBL/GenBank/DDBJ databases">
        <title>Single cell genomics of a rare environmental alphaproteobacterium provides unique insights into Rickettsiaceae evolution.</title>
        <authorList>
            <person name="Martijn J."/>
            <person name="Schulz F."/>
            <person name="Zaremba-Niedzwiedzka K."/>
            <person name="Viklund J."/>
            <person name="Stepanauskas R."/>
            <person name="Andersson S.G.E."/>
            <person name="Horn M."/>
            <person name="Guy L."/>
            <person name="Ettema T.J.G."/>
        </authorList>
    </citation>
    <scope>NUCLEOTIDE SEQUENCE [LARGE SCALE GENOMIC DNA]</scope>
    <source>
        <strain evidence="2 3">SCGC AAA041-L04</strain>
    </source>
</reference>
<dbReference type="Proteomes" id="UP000033358">
    <property type="component" value="Unassembled WGS sequence"/>
</dbReference>
<gene>
    <name evidence="2" type="ORF">SZ25_00264</name>
</gene>
<protein>
    <submittedName>
        <fullName evidence="2">Uncharacterized protein</fullName>
    </submittedName>
</protein>
<keyword evidence="1" id="KW-0812">Transmembrane</keyword>
<keyword evidence="1" id="KW-0472">Membrane</keyword>
<evidence type="ECO:0000313" key="3">
    <source>
        <dbReference type="Proteomes" id="UP000033358"/>
    </source>
</evidence>
<accession>A0A0F5MPY2</accession>
<feature type="transmembrane region" description="Helical" evidence="1">
    <location>
        <begin position="6"/>
        <end position="26"/>
    </location>
</feature>
<dbReference type="AlphaFoldDB" id="A0A0F5MPY2"/>
<comment type="caution">
    <text evidence="2">The sequence shown here is derived from an EMBL/GenBank/DDBJ whole genome shotgun (WGS) entry which is preliminary data.</text>
</comment>
<name>A0A0F5MPY2_9RICK</name>
<keyword evidence="1" id="KW-1133">Transmembrane helix</keyword>
<feature type="transmembrane region" description="Helical" evidence="1">
    <location>
        <begin position="38"/>
        <end position="56"/>
    </location>
</feature>
<proteinExistence type="predicted"/>
<dbReference type="EMBL" id="JYHA01000035">
    <property type="protein sequence ID" value="KKB96649.1"/>
    <property type="molecule type" value="Genomic_DNA"/>
</dbReference>
<keyword evidence="3" id="KW-1185">Reference proteome</keyword>
<evidence type="ECO:0000256" key="1">
    <source>
        <dbReference type="SAM" id="Phobius"/>
    </source>
</evidence>
<organism evidence="2 3">
    <name type="scientific">Candidatus Arcanibacter lacustris</name>
    <dbReference type="NCBI Taxonomy" id="1607817"/>
    <lineage>
        <taxon>Bacteria</taxon>
        <taxon>Pseudomonadati</taxon>
        <taxon>Pseudomonadota</taxon>
        <taxon>Alphaproteobacteria</taxon>
        <taxon>Rickettsiales</taxon>
        <taxon>Candidatus Arcanibacter</taxon>
    </lineage>
</organism>
<evidence type="ECO:0000313" key="2">
    <source>
        <dbReference type="EMBL" id="KKB96649.1"/>
    </source>
</evidence>
<sequence length="68" mass="7940">MIAANFIVSFIIIWWLIFLMILPIGNNKDKSNHMSGKIIITTIVSMILSYLSVVYLQPYMDVYFRSHN</sequence>